<comment type="similarity">
    <text evidence="1">Belongs to the cullin family.</text>
</comment>
<dbReference type="EMBL" id="BMAC01001035">
    <property type="protein sequence ID" value="GFQ05239.1"/>
    <property type="molecule type" value="Genomic_DNA"/>
</dbReference>
<evidence type="ECO:0000259" key="2">
    <source>
        <dbReference type="Pfam" id="PF00888"/>
    </source>
</evidence>
<dbReference type="InterPro" id="IPR016159">
    <property type="entry name" value="Cullin_repeat-like_dom_sf"/>
</dbReference>
<protein>
    <submittedName>
        <fullName evidence="3">Cullin-1</fullName>
    </submittedName>
</protein>
<dbReference type="GO" id="GO:0031625">
    <property type="term" value="F:ubiquitin protein ligase binding"/>
    <property type="evidence" value="ECO:0007669"/>
    <property type="project" value="InterPro"/>
</dbReference>
<dbReference type="OrthoDB" id="27073at2759"/>
<name>A0A830D5V5_9LAMI</name>
<dbReference type="InterPro" id="IPR001373">
    <property type="entry name" value="Cullin_N"/>
</dbReference>
<dbReference type="InterPro" id="IPR045093">
    <property type="entry name" value="Cullin"/>
</dbReference>
<reference evidence="3" key="1">
    <citation type="submission" date="2020-07" db="EMBL/GenBank/DDBJ databases">
        <title>Ethylene signaling mediates host invasion by parasitic plants.</title>
        <authorList>
            <person name="Yoshida S."/>
        </authorList>
    </citation>
    <scope>NUCLEOTIDE SEQUENCE</scope>
    <source>
        <strain evidence="3">Okayama</strain>
    </source>
</reference>
<sequence length="281" mass="33047">MAGAAAVKSLRTFDEAWPILQEEAINKLIDSLETEGQPRNRCFTSDDYMRLVVYNVCSPNQLSPEVQKMYDQYKKTFEDYISSKVLPSLRGKEDVNLLTELLRRWKIYKSMNYWLSRFFNYLSRYYIPLKKLPSLEETSNLAFYNLVCDEIKDQVNDAIVSMINREREGEQIDRAFLKEILEIYEVIGKDSSKYYREDIEKAIVEATCTFYSRKALNWIANLSYEDYMLKVEECSQQEKNRISDYLKGLWSKDKLLEAVHHELLNVQASKLEELTLLHGAV</sequence>
<dbReference type="AlphaFoldDB" id="A0A830D5V5"/>
<organism evidence="3 4">
    <name type="scientific">Phtheirospermum japonicum</name>
    <dbReference type="NCBI Taxonomy" id="374723"/>
    <lineage>
        <taxon>Eukaryota</taxon>
        <taxon>Viridiplantae</taxon>
        <taxon>Streptophyta</taxon>
        <taxon>Embryophyta</taxon>
        <taxon>Tracheophyta</taxon>
        <taxon>Spermatophyta</taxon>
        <taxon>Magnoliopsida</taxon>
        <taxon>eudicotyledons</taxon>
        <taxon>Gunneridae</taxon>
        <taxon>Pentapetalae</taxon>
        <taxon>asterids</taxon>
        <taxon>lamiids</taxon>
        <taxon>Lamiales</taxon>
        <taxon>Orobanchaceae</taxon>
        <taxon>Orobanchaceae incertae sedis</taxon>
        <taxon>Phtheirospermum</taxon>
    </lineage>
</organism>
<gene>
    <name evidence="3" type="ORF">PHJA_002668000</name>
</gene>
<dbReference type="SUPFAM" id="SSF74788">
    <property type="entry name" value="Cullin repeat-like"/>
    <property type="match status" value="1"/>
</dbReference>
<feature type="domain" description="Cullin N-terminal" evidence="2">
    <location>
        <begin position="53"/>
        <end position="273"/>
    </location>
</feature>
<evidence type="ECO:0000313" key="4">
    <source>
        <dbReference type="Proteomes" id="UP000653305"/>
    </source>
</evidence>
<keyword evidence="4" id="KW-1185">Reference proteome</keyword>
<evidence type="ECO:0000256" key="1">
    <source>
        <dbReference type="ARBA" id="ARBA00006019"/>
    </source>
</evidence>
<dbReference type="PANTHER" id="PTHR11932">
    <property type="entry name" value="CULLIN"/>
    <property type="match status" value="1"/>
</dbReference>
<dbReference type="Proteomes" id="UP000653305">
    <property type="component" value="Unassembled WGS sequence"/>
</dbReference>
<dbReference type="GO" id="GO:0006511">
    <property type="term" value="P:ubiquitin-dependent protein catabolic process"/>
    <property type="evidence" value="ECO:0007669"/>
    <property type="project" value="InterPro"/>
</dbReference>
<dbReference type="FunFam" id="1.20.1310.10:FF:000001">
    <property type="entry name" value="Cullin 3"/>
    <property type="match status" value="1"/>
</dbReference>
<proteinExistence type="inferred from homology"/>
<comment type="caution">
    <text evidence="3">The sequence shown here is derived from an EMBL/GenBank/DDBJ whole genome shotgun (WGS) entry which is preliminary data.</text>
</comment>
<accession>A0A830D5V5</accession>
<evidence type="ECO:0000313" key="3">
    <source>
        <dbReference type="EMBL" id="GFQ05239.1"/>
    </source>
</evidence>
<dbReference type="Pfam" id="PF00888">
    <property type="entry name" value="Cullin"/>
    <property type="match status" value="1"/>
</dbReference>
<dbReference type="Gene3D" id="1.20.1310.10">
    <property type="entry name" value="Cullin Repeats"/>
    <property type="match status" value="2"/>
</dbReference>